<dbReference type="AlphaFoldDB" id="A0A0C9VL09"/>
<reference evidence="1 2" key="1">
    <citation type="submission" date="2014-06" db="EMBL/GenBank/DDBJ databases">
        <title>Evolutionary Origins and Diversification of the Mycorrhizal Mutualists.</title>
        <authorList>
            <consortium name="DOE Joint Genome Institute"/>
            <consortium name="Mycorrhizal Genomics Consortium"/>
            <person name="Kohler A."/>
            <person name="Kuo A."/>
            <person name="Nagy L.G."/>
            <person name="Floudas D."/>
            <person name="Copeland A."/>
            <person name="Barry K.W."/>
            <person name="Cichocki N."/>
            <person name="Veneault-Fourrey C."/>
            <person name="LaButti K."/>
            <person name="Lindquist E.A."/>
            <person name="Lipzen A."/>
            <person name="Lundell T."/>
            <person name="Morin E."/>
            <person name="Murat C."/>
            <person name="Riley R."/>
            <person name="Ohm R."/>
            <person name="Sun H."/>
            <person name="Tunlid A."/>
            <person name="Henrissat B."/>
            <person name="Grigoriev I.V."/>
            <person name="Hibbett D.S."/>
            <person name="Martin F."/>
        </authorList>
    </citation>
    <scope>NUCLEOTIDE SEQUENCE [LARGE SCALE GENOMIC DNA]</scope>
    <source>
        <strain evidence="1 2">SS14</strain>
    </source>
</reference>
<sequence length="117" mass="12915">LIDIGSVLNAQKFPNRTEWTQAALVWNLFESGDINGTTAFRDDIKAMPFDTLTNDGIVQDPSNRFTVTSAGYIYDFALQTVTPPSITFKGNANPSEQQLSELNGISSTILDRMYSFA</sequence>
<feature type="non-terminal residue" evidence="1">
    <location>
        <position position="1"/>
    </location>
</feature>
<evidence type="ECO:0000313" key="1">
    <source>
        <dbReference type="EMBL" id="KIJ38450.1"/>
    </source>
</evidence>
<feature type="non-terminal residue" evidence="1">
    <location>
        <position position="117"/>
    </location>
</feature>
<organism evidence="1 2">
    <name type="scientific">Sphaerobolus stellatus (strain SS14)</name>
    <dbReference type="NCBI Taxonomy" id="990650"/>
    <lineage>
        <taxon>Eukaryota</taxon>
        <taxon>Fungi</taxon>
        <taxon>Dikarya</taxon>
        <taxon>Basidiomycota</taxon>
        <taxon>Agaricomycotina</taxon>
        <taxon>Agaricomycetes</taxon>
        <taxon>Phallomycetidae</taxon>
        <taxon>Geastrales</taxon>
        <taxon>Sphaerobolaceae</taxon>
        <taxon>Sphaerobolus</taxon>
    </lineage>
</organism>
<name>A0A0C9VL09_SPHS4</name>
<accession>A0A0C9VL09</accession>
<dbReference type="Proteomes" id="UP000054279">
    <property type="component" value="Unassembled WGS sequence"/>
</dbReference>
<keyword evidence="2" id="KW-1185">Reference proteome</keyword>
<dbReference type="OrthoDB" id="5595612at2759"/>
<protein>
    <submittedName>
        <fullName evidence="1">Uncharacterized protein</fullName>
    </submittedName>
</protein>
<dbReference type="HOGENOM" id="CLU_2090636_0_0_1"/>
<proteinExistence type="predicted"/>
<evidence type="ECO:0000313" key="2">
    <source>
        <dbReference type="Proteomes" id="UP000054279"/>
    </source>
</evidence>
<gene>
    <name evidence="1" type="ORF">M422DRAFT_143499</name>
</gene>
<dbReference type="EMBL" id="KN837160">
    <property type="protein sequence ID" value="KIJ38450.1"/>
    <property type="molecule type" value="Genomic_DNA"/>
</dbReference>